<comment type="caution">
    <text evidence="1">The sequence shown here is derived from an EMBL/GenBank/DDBJ whole genome shotgun (WGS) entry which is preliminary data.</text>
</comment>
<dbReference type="AlphaFoldDB" id="A0AA36IB26"/>
<protein>
    <submittedName>
        <fullName evidence="1">Uncharacterized protein</fullName>
    </submittedName>
</protein>
<dbReference type="EMBL" id="CAUJNA010001022">
    <property type="protein sequence ID" value="CAJ1383498.1"/>
    <property type="molecule type" value="Genomic_DNA"/>
</dbReference>
<accession>A0AA36IB26</accession>
<dbReference type="Proteomes" id="UP001178507">
    <property type="component" value="Unassembled WGS sequence"/>
</dbReference>
<gene>
    <name evidence="1" type="ORF">EVOR1521_LOCUS10603</name>
</gene>
<sequence length="51" mass="5935">MDKRRESDKKMEKLQKVLAKYAPKEPAVSKELAALVQQHYRLLPRNAIDKA</sequence>
<evidence type="ECO:0000313" key="1">
    <source>
        <dbReference type="EMBL" id="CAJ1383498.1"/>
    </source>
</evidence>
<reference evidence="1" key="1">
    <citation type="submission" date="2023-08" db="EMBL/GenBank/DDBJ databases">
        <authorList>
            <person name="Chen Y."/>
            <person name="Shah S."/>
            <person name="Dougan E. K."/>
            <person name="Thang M."/>
            <person name="Chan C."/>
        </authorList>
    </citation>
    <scope>NUCLEOTIDE SEQUENCE</scope>
</reference>
<proteinExistence type="predicted"/>
<evidence type="ECO:0000313" key="2">
    <source>
        <dbReference type="Proteomes" id="UP001178507"/>
    </source>
</evidence>
<organism evidence="1 2">
    <name type="scientific">Effrenium voratum</name>
    <dbReference type="NCBI Taxonomy" id="2562239"/>
    <lineage>
        <taxon>Eukaryota</taxon>
        <taxon>Sar</taxon>
        <taxon>Alveolata</taxon>
        <taxon>Dinophyceae</taxon>
        <taxon>Suessiales</taxon>
        <taxon>Symbiodiniaceae</taxon>
        <taxon>Effrenium</taxon>
    </lineage>
</organism>
<name>A0AA36IB26_9DINO</name>
<keyword evidence="2" id="KW-1185">Reference proteome</keyword>